<dbReference type="InterPro" id="IPR020622">
    <property type="entry name" value="Ala_racemase_pyridoxalP-BS"/>
</dbReference>
<keyword evidence="10" id="KW-1185">Reference proteome</keyword>
<dbReference type="FunFam" id="3.20.20.10:FF:000002">
    <property type="entry name" value="Alanine racemase"/>
    <property type="match status" value="1"/>
</dbReference>
<dbReference type="UniPathway" id="UPA00042">
    <property type="reaction ID" value="UER00497"/>
</dbReference>
<comment type="catalytic activity">
    <reaction evidence="4">
        <text>L-alanine = D-alanine</text>
        <dbReference type="Rhea" id="RHEA:20249"/>
        <dbReference type="ChEBI" id="CHEBI:57416"/>
        <dbReference type="ChEBI" id="CHEBI:57972"/>
        <dbReference type="EC" id="5.1.1.1"/>
    </reaction>
</comment>
<name>A0A109QY86_9MICO</name>
<dbReference type="InterPro" id="IPR009006">
    <property type="entry name" value="Ala_racemase/Decarboxylase_C"/>
</dbReference>
<dbReference type="SUPFAM" id="SSF50621">
    <property type="entry name" value="Alanine racemase C-terminal domain-like"/>
    <property type="match status" value="1"/>
</dbReference>
<sequence>MGHRARPGHRQAAGPADDDRCRGPADRPLQPAAMSGAAEPAVVATIDLAAIRHNVALLRQRAGGAAVMVVVKADGYGHGAAECARAALQAGAREVGVATIDEALALRRAGIRAPILAWLHASDAQFRAALEADIALGVSSLAQARAVRAIAATLGRPVRVDLKLDTGLARNGAQAEQWAPIMRELAAAEREGGLRVHGLFSHLARADEPLHPLIDEQAARFRQGVALARRLGLAPTANHLANSAAALTRPDLAFDLVRAGIASYGLSPIPQLGDLGLRPALSLGARIALTKRIGAGDGVSYGHAWTAERAGTVALVPMGYADGLPRALSGRFSVRIGGRRYPAVGRICMDQFLVDLGDNPDGIQAGETATLLGPSALDGTLQGWADELGTISYELATLLRGRTARAYAG</sequence>
<dbReference type="EC" id="5.1.1.1" evidence="4"/>
<keyword evidence="2 4" id="KW-0663">Pyridoxal phosphate</keyword>
<dbReference type="Proteomes" id="UP000058305">
    <property type="component" value="Chromosome"/>
</dbReference>
<reference evidence="9 10" key="1">
    <citation type="journal article" date="2016" name="J. Biotechnol.">
        <title>First complete genome sequence of a species in the genus Microterricola, an extremophilic cold active enzyme producing bacterial strain ERGS5:02 isolated from Sikkim Himalaya.</title>
        <authorList>
            <person name="Himanshu"/>
            <person name="Swarnkar M.K."/>
            <person name="Singh D."/>
            <person name="Kumar R."/>
        </authorList>
    </citation>
    <scope>NUCLEOTIDE SEQUENCE [LARGE SCALE GENOMIC DNA]</scope>
    <source>
        <strain evidence="9 10">ERGS5:02</strain>
    </source>
</reference>
<feature type="domain" description="Alanine racemase C-terminal" evidence="8">
    <location>
        <begin position="280"/>
        <end position="408"/>
    </location>
</feature>
<evidence type="ECO:0000256" key="5">
    <source>
        <dbReference type="PIRSR" id="PIRSR600821-50"/>
    </source>
</evidence>
<gene>
    <name evidence="9" type="ORF">AWU67_15435</name>
</gene>
<feature type="binding site" evidence="4 6">
    <location>
        <position position="170"/>
    </location>
    <ligand>
        <name>substrate</name>
    </ligand>
</feature>
<feature type="active site" description="Proton acceptor; specific for D-alanine" evidence="4">
    <location>
        <position position="72"/>
    </location>
</feature>
<evidence type="ECO:0000256" key="3">
    <source>
        <dbReference type="ARBA" id="ARBA00023235"/>
    </source>
</evidence>
<dbReference type="PANTHER" id="PTHR30511">
    <property type="entry name" value="ALANINE RACEMASE"/>
    <property type="match status" value="1"/>
</dbReference>
<dbReference type="SUPFAM" id="SSF51419">
    <property type="entry name" value="PLP-binding barrel"/>
    <property type="match status" value="1"/>
</dbReference>
<dbReference type="InterPro" id="IPR029066">
    <property type="entry name" value="PLP-binding_barrel"/>
</dbReference>
<dbReference type="CDD" id="cd00430">
    <property type="entry name" value="PLPDE_III_AR"/>
    <property type="match status" value="1"/>
</dbReference>
<comment type="similarity">
    <text evidence="4">Belongs to the alanine racemase family.</text>
</comment>
<dbReference type="GO" id="GO:0030170">
    <property type="term" value="F:pyridoxal phosphate binding"/>
    <property type="evidence" value="ECO:0007669"/>
    <property type="project" value="UniProtKB-UniRule"/>
</dbReference>
<dbReference type="InterPro" id="IPR011079">
    <property type="entry name" value="Ala_racemase_C"/>
</dbReference>
<evidence type="ECO:0000256" key="6">
    <source>
        <dbReference type="PIRSR" id="PIRSR600821-52"/>
    </source>
</evidence>
<feature type="binding site" evidence="4 6">
    <location>
        <position position="349"/>
    </location>
    <ligand>
        <name>substrate</name>
    </ligand>
</feature>
<evidence type="ECO:0000256" key="7">
    <source>
        <dbReference type="SAM" id="MobiDB-lite"/>
    </source>
</evidence>
<comment type="function">
    <text evidence="4">Catalyzes the interconversion of L-alanine and D-alanine. May also act on other amino acids.</text>
</comment>
<reference evidence="10" key="2">
    <citation type="submission" date="2016-01" db="EMBL/GenBank/DDBJ databases">
        <title>First complete genome sequence of a species in the genus Microterricola, an extremophilic cold active enzyme producing strain ERGS5:02 isolated from Sikkim Himalaya.</title>
        <authorList>
            <person name="Kumar R."/>
            <person name="Singh D."/>
            <person name="Swarnkar M.K."/>
        </authorList>
    </citation>
    <scope>NUCLEOTIDE SEQUENCE [LARGE SCALE GENOMIC DNA]</scope>
    <source>
        <strain evidence="10">ERGS5:02</strain>
    </source>
</reference>
<feature type="active site" description="Proton acceptor; specific for L-alanine" evidence="4">
    <location>
        <position position="301"/>
    </location>
</feature>
<dbReference type="PRINTS" id="PR00992">
    <property type="entry name" value="ALARACEMASE"/>
</dbReference>
<dbReference type="Pfam" id="PF00842">
    <property type="entry name" value="Ala_racemase_C"/>
    <property type="match status" value="1"/>
</dbReference>
<dbReference type="PANTHER" id="PTHR30511:SF0">
    <property type="entry name" value="ALANINE RACEMASE, CATABOLIC-RELATED"/>
    <property type="match status" value="1"/>
</dbReference>
<feature type="region of interest" description="Disordered" evidence="7">
    <location>
        <begin position="1"/>
        <end position="34"/>
    </location>
</feature>
<evidence type="ECO:0000313" key="9">
    <source>
        <dbReference type="EMBL" id="AMB60020.1"/>
    </source>
</evidence>
<proteinExistence type="inferred from homology"/>
<dbReference type="PROSITE" id="PS00395">
    <property type="entry name" value="ALANINE_RACEMASE"/>
    <property type="match status" value="1"/>
</dbReference>
<dbReference type="HAMAP" id="MF_01201">
    <property type="entry name" value="Ala_racemase"/>
    <property type="match status" value="1"/>
</dbReference>
<feature type="modified residue" description="N6-(pyridoxal phosphate)lysine" evidence="4 5">
    <location>
        <position position="72"/>
    </location>
</feature>
<dbReference type="Pfam" id="PF01168">
    <property type="entry name" value="Ala_racemase_N"/>
    <property type="match status" value="1"/>
</dbReference>
<keyword evidence="3 4" id="KW-0413">Isomerase</keyword>
<dbReference type="Gene3D" id="3.20.20.10">
    <property type="entry name" value="Alanine racemase"/>
    <property type="match status" value="1"/>
</dbReference>
<accession>A0A109QY86</accession>
<dbReference type="Gene3D" id="2.40.37.10">
    <property type="entry name" value="Lyase, Ornithine Decarboxylase, Chain A, domain 1"/>
    <property type="match status" value="1"/>
</dbReference>
<organism evidence="9 10">
    <name type="scientific">Microterricola viridarii</name>
    <dbReference type="NCBI Taxonomy" id="412690"/>
    <lineage>
        <taxon>Bacteria</taxon>
        <taxon>Bacillati</taxon>
        <taxon>Actinomycetota</taxon>
        <taxon>Actinomycetes</taxon>
        <taxon>Micrococcales</taxon>
        <taxon>Microbacteriaceae</taxon>
        <taxon>Microterricola</taxon>
    </lineage>
</organism>
<dbReference type="InterPro" id="IPR000821">
    <property type="entry name" value="Ala_racemase"/>
</dbReference>
<dbReference type="GO" id="GO:0030632">
    <property type="term" value="P:D-alanine biosynthetic process"/>
    <property type="evidence" value="ECO:0007669"/>
    <property type="project" value="UniProtKB-UniRule"/>
</dbReference>
<dbReference type="GO" id="GO:0005829">
    <property type="term" value="C:cytosol"/>
    <property type="evidence" value="ECO:0007669"/>
    <property type="project" value="TreeGrafter"/>
</dbReference>
<dbReference type="GO" id="GO:0009252">
    <property type="term" value="P:peptidoglycan biosynthetic process"/>
    <property type="evidence" value="ECO:0007669"/>
    <property type="project" value="TreeGrafter"/>
</dbReference>
<dbReference type="NCBIfam" id="TIGR00492">
    <property type="entry name" value="alr"/>
    <property type="match status" value="1"/>
</dbReference>
<dbReference type="SMART" id="SM01005">
    <property type="entry name" value="Ala_racemase_C"/>
    <property type="match status" value="1"/>
</dbReference>
<protein>
    <recommendedName>
        <fullName evidence="4">Alanine racemase</fullName>
        <ecNumber evidence="4">5.1.1.1</ecNumber>
    </recommendedName>
</protein>
<comment type="pathway">
    <text evidence="4">Amino-acid biosynthesis; D-alanine biosynthesis; D-alanine from L-alanine: step 1/1.</text>
</comment>
<evidence type="ECO:0000259" key="8">
    <source>
        <dbReference type="SMART" id="SM01005"/>
    </source>
</evidence>
<dbReference type="EMBL" id="CP014145">
    <property type="protein sequence ID" value="AMB60020.1"/>
    <property type="molecule type" value="Genomic_DNA"/>
</dbReference>
<evidence type="ECO:0000256" key="4">
    <source>
        <dbReference type="HAMAP-Rule" id="MF_01201"/>
    </source>
</evidence>
<evidence type="ECO:0000256" key="2">
    <source>
        <dbReference type="ARBA" id="ARBA00022898"/>
    </source>
</evidence>
<comment type="cofactor">
    <cofactor evidence="1 4 5">
        <name>pyridoxal 5'-phosphate</name>
        <dbReference type="ChEBI" id="CHEBI:597326"/>
    </cofactor>
</comment>
<dbReference type="KEGG" id="mvd:AWU67_15435"/>
<evidence type="ECO:0000256" key="1">
    <source>
        <dbReference type="ARBA" id="ARBA00001933"/>
    </source>
</evidence>
<evidence type="ECO:0000313" key="10">
    <source>
        <dbReference type="Proteomes" id="UP000058305"/>
    </source>
</evidence>
<dbReference type="GO" id="GO:0008784">
    <property type="term" value="F:alanine racemase activity"/>
    <property type="evidence" value="ECO:0007669"/>
    <property type="project" value="UniProtKB-UniRule"/>
</dbReference>
<dbReference type="InterPro" id="IPR001608">
    <property type="entry name" value="Ala_racemase_N"/>
</dbReference>
<dbReference type="AlphaFoldDB" id="A0A109QY86"/>